<name>A0A2N0NLZ7_9GLOM</name>
<gene>
    <name evidence="3" type="ORF">RhiirA1_457070</name>
    <name evidence="2" type="ORF">RhiirA5_436441</name>
</gene>
<organism evidence="2 5">
    <name type="scientific">Rhizophagus irregularis</name>
    <dbReference type="NCBI Taxonomy" id="588596"/>
    <lineage>
        <taxon>Eukaryota</taxon>
        <taxon>Fungi</taxon>
        <taxon>Fungi incertae sedis</taxon>
        <taxon>Mucoromycota</taxon>
        <taxon>Glomeromycotina</taxon>
        <taxon>Glomeromycetes</taxon>
        <taxon>Glomerales</taxon>
        <taxon>Glomeraceae</taxon>
        <taxon>Rhizophagus</taxon>
    </lineage>
</organism>
<comment type="caution">
    <text evidence="2">The sequence shown here is derived from an EMBL/GenBank/DDBJ whole genome shotgun (WGS) entry which is preliminary data.</text>
</comment>
<dbReference type="Proteomes" id="UP000232722">
    <property type="component" value="Unassembled WGS sequence"/>
</dbReference>
<dbReference type="VEuPathDB" id="FungiDB:RhiirA1_457070"/>
<reference evidence="3 4" key="3">
    <citation type="submission" date="2017-10" db="EMBL/GenBank/DDBJ databases">
        <title>Extensive intraspecific genome diversity in a model arbuscular mycorrhizal fungus.</title>
        <authorList>
            <person name="Chen E.C.H."/>
            <person name="Morin E."/>
            <person name="Baudet D."/>
            <person name="Noel J."/>
            <person name="Ndikumana S."/>
            <person name="Charron P."/>
            <person name="St-Onge C."/>
            <person name="Giorgi J."/>
            <person name="Grigoriev I.V."/>
            <person name="Roux C."/>
            <person name="Martin F.M."/>
            <person name="Corradi N."/>
        </authorList>
    </citation>
    <scope>NUCLEOTIDE SEQUENCE [LARGE SCALE GENOMIC DNA]</scope>
    <source>
        <strain evidence="3 4">A1</strain>
    </source>
</reference>
<sequence>MRTAHNRIYQNINDEIEEEELEIENNDNDCDFVNIKEYEKFNSKNDNILQSENY</sequence>
<proteinExistence type="predicted"/>
<dbReference type="EMBL" id="LLXH01000325">
    <property type="protein sequence ID" value="PKC68572.1"/>
    <property type="molecule type" value="Genomic_DNA"/>
</dbReference>
<reference evidence="2 5" key="1">
    <citation type="submission" date="2016-04" db="EMBL/GenBank/DDBJ databases">
        <title>Genome analyses suggest a sexual origin of heterokaryosis in a supposedly ancient asexual fungus.</title>
        <authorList>
            <person name="Ropars J."/>
            <person name="Sedzielewska K."/>
            <person name="Noel J."/>
            <person name="Charron P."/>
            <person name="Farinelli L."/>
            <person name="Marton T."/>
            <person name="Kruger M."/>
            <person name="Pelin A."/>
            <person name="Brachmann A."/>
            <person name="Corradi N."/>
        </authorList>
    </citation>
    <scope>NUCLEOTIDE SEQUENCE [LARGE SCALE GENOMIC DNA]</scope>
    <source>
        <strain evidence="2 5">A5</strain>
    </source>
</reference>
<evidence type="ECO:0000313" key="5">
    <source>
        <dbReference type="Proteomes" id="UP000232722"/>
    </source>
</evidence>
<evidence type="ECO:0000313" key="2">
    <source>
        <dbReference type="EMBL" id="PKB95585.1"/>
    </source>
</evidence>
<dbReference type="Proteomes" id="UP000232688">
    <property type="component" value="Unassembled WGS sequence"/>
</dbReference>
<reference evidence="3 4" key="4">
    <citation type="submission" date="2017-10" db="EMBL/GenBank/DDBJ databases">
        <title>Genome analyses suggest a sexual origin of heterokaryosis in a supposedly ancient asexual fungus.</title>
        <authorList>
            <person name="Corradi N."/>
            <person name="Sedzielewska K."/>
            <person name="Noel J."/>
            <person name="Charron P."/>
            <person name="Farinelli L."/>
            <person name="Marton T."/>
            <person name="Kruger M."/>
            <person name="Pelin A."/>
            <person name="Brachmann A."/>
            <person name="Corradi N."/>
        </authorList>
    </citation>
    <scope>NUCLEOTIDE SEQUENCE [LARGE SCALE GENOMIC DNA]</scope>
    <source>
        <strain evidence="3 4">A1</strain>
    </source>
</reference>
<keyword evidence="1" id="KW-0175">Coiled coil</keyword>
<evidence type="ECO:0000256" key="1">
    <source>
        <dbReference type="SAM" id="Coils"/>
    </source>
</evidence>
<dbReference type="EMBL" id="LLXJ01004640">
    <property type="protein sequence ID" value="PKB95585.1"/>
    <property type="molecule type" value="Genomic_DNA"/>
</dbReference>
<accession>A0A2N0NLZ7</accession>
<reference evidence="2 5" key="2">
    <citation type="submission" date="2017-09" db="EMBL/GenBank/DDBJ databases">
        <title>Extensive intraspecific genome diversity in a model arbuscular mycorrhizal fungus.</title>
        <authorList>
            <person name="Chen E.C."/>
            <person name="Morin E."/>
            <person name="Beaudet D."/>
            <person name="Noel J."/>
            <person name="Ndikumana S."/>
            <person name="Charron P."/>
            <person name="St-Onge C."/>
            <person name="Giorgi J."/>
            <person name="Grigoriev I.V."/>
            <person name="Roux C."/>
            <person name="Martin F.M."/>
            <person name="Corradi N."/>
        </authorList>
    </citation>
    <scope>NUCLEOTIDE SEQUENCE [LARGE SCALE GENOMIC DNA]</scope>
    <source>
        <strain evidence="2 5">A5</strain>
    </source>
</reference>
<evidence type="ECO:0000313" key="3">
    <source>
        <dbReference type="EMBL" id="PKC68572.1"/>
    </source>
</evidence>
<protein>
    <submittedName>
        <fullName evidence="2">Uncharacterized protein</fullName>
    </submittedName>
</protein>
<feature type="coiled-coil region" evidence="1">
    <location>
        <begin position="2"/>
        <end position="29"/>
    </location>
</feature>
<evidence type="ECO:0000313" key="4">
    <source>
        <dbReference type="Proteomes" id="UP000232688"/>
    </source>
</evidence>
<dbReference type="AlphaFoldDB" id="A0A2N0NLZ7"/>